<feature type="non-terminal residue" evidence="1">
    <location>
        <position position="71"/>
    </location>
</feature>
<accession>A0AAV0S6B5</accession>
<dbReference type="EMBL" id="CAMGYJ010000011">
    <property type="protein sequence ID" value="CAI0627292.1"/>
    <property type="molecule type" value="Genomic_DNA"/>
</dbReference>
<name>A0AAV0S6B5_9ROSI</name>
<dbReference type="AlphaFoldDB" id="A0AAV0S6B5"/>
<comment type="caution">
    <text evidence="1">The sequence shown here is derived from an EMBL/GenBank/DDBJ whole genome shotgun (WGS) entry which is preliminary data.</text>
</comment>
<sequence>MLSFSSKAFLKLLGLEGSSPLEIDAPSFVFKMGELETPPSRSISSMIFRFLVFLLVLDSYENLKNKKDSIL</sequence>
<protein>
    <submittedName>
        <fullName evidence="1">Uncharacterized protein</fullName>
    </submittedName>
</protein>
<organism evidence="1 2">
    <name type="scientific">Linum tenue</name>
    <dbReference type="NCBI Taxonomy" id="586396"/>
    <lineage>
        <taxon>Eukaryota</taxon>
        <taxon>Viridiplantae</taxon>
        <taxon>Streptophyta</taxon>
        <taxon>Embryophyta</taxon>
        <taxon>Tracheophyta</taxon>
        <taxon>Spermatophyta</taxon>
        <taxon>Magnoliopsida</taxon>
        <taxon>eudicotyledons</taxon>
        <taxon>Gunneridae</taxon>
        <taxon>Pentapetalae</taxon>
        <taxon>rosids</taxon>
        <taxon>fabids</taxon>
        <taxon>Malpighiales</taxon>
        <taxon>Linaceae</taxon>
        <taxon>Linum</taxon>
    </lineage>
</organism>
<dbReference type="Proteomes" id="UP001154282">
    <property type="component" value="Unassembled WGS sequence"/>
</dbReference>
<evidence type="ECO:0000313" key="1">
    <source>
        <dbReference type="EMBL" id="CAI0627292.1"/>
    </source>
</evidence>
<keyword evidence="2" id="KW-1185">Reference proteome</keyword>
<reference evidence="1" key="1">
    <citation type="submission" date="2022-08" db="EMBL/GenBank/DDBJ databases">
        <authorList>
            <person name="Gutierrez-Valencia J."/>
        </authorList>
    </citation>
    <scope>NUCLEOTIDE SEQUENCE</scope>
</reference>
<evidence type="ECO:0000313" key="2">
    <source>
        <dbReference type="Proteomes" id="UP001154282"/>
    </source>
</evidence>
<proteinExistence type="predicted"/>
<gene>
    <name evidence="1" type="ORF">LITE_LOCUS51216</name>
</gene>